<accession>W3V607</accession>
<evidence type="ECO:0000313" key="2">
    <source>
        <dbReference type="Proteomes" id="UP000018957"/>
    </source>
</evidence>
<proteinExistence type="predicted"/>
<dbReference type="EMBL" id="AYSJ01000013">
    <property type="protein sequence ID" value="ETS31233.1"/>
    <property type="molecule type" value="Genomic_DNA"/>
</dbReference>
<name>W3V607_9GAMM</name>
<feature type="non-terminal residue" evidence="1">
    <location>
        <position position="1"/>
    </location>
</feature>
<protein>
    <submittedName>
        <fullName evidence="1">Uncharacterized protein</fullName>
    </submittedName>
</protein>
<comment type="caution">
    <text evidence="1">The sequence shown here is derived from an EMBL/GenBank/DDBJ whole genome shotgun (WGS) entry which is preliminary data.</text>
</comment>
<keyword evidence="2" id="KW-1185">Reference proteome</keyword>
<dbReference type="AlphaFoldDB" id="W3V607"/>
<evidence type="ECO:0000313" key="1">
    <source>
        <dbReference type="EMBL" id="ETS31233.1"/>
    </source>
</evidence>
<gene>
    <name evidence="1" type="ORF">PTE_03188</name>
</gene>
<dbReference type="Proteomes" id="UP000018957">
    <property type="component" value="Unassembled WGS sequence"/>
</dbReference>
<organism evidence="1 2">
    <name type="scientific">Photorhabdus khanii NC19</name>
    <dbReference type="NCBI Taxonomy" id="1004151"/>
    <lineage>
        <taxon>Bacteria</taxon>
        <taxon>Pseudomonadati</taxon>
        <taxon>Pseudomonadota</taxon>
        <taxon>Gammaproteobacteria</taxon>
        <taxon>Enterobacterales</taxon>
        <taxon>Morganellaceae</taxon>
        <taxon>Photorhabdus</taxon>
    </lineage>
</organism>
<sequence length="166" mass="17918">KANNAVPGSRKVNGKALTGDISLGAGDVGSYATSESDSRYQLRGNYQLAGNYAVRGDSYTKSESDSRYQVRGAAQRWRKIGDFGGEASDTEITLSESCLGKYLFVRRYNRGNNSMTGFLVPPIPGIRFCVPMGIEGSWDFIVSPDGRQLNMVGSNYGAASGVYMVD</sequence>
<reference evidence="1 2" key="1">
    <citation type="submission" date="2013-11" db="EMBL/GenBank/DDBJ databases">
        <title>Elucidation of the Photorhabdus temperata genome and generation of transposon mutant library to identify motility mutants.</title>
        <authorList>
            <person name="Hurst S.G.IV."/>
            <person name="Micheals B."/>
            <person name="Abebe-Akele F."/>
            <person name="Rowedder H."/>
            <person name="Bullock H."/>
            <person name="Jackobeck R."/>
            <person name="Janicki E."/>
            <person name="Tisa L.S."/>
        </authorList>
    </citation>
    <scope>NUCLEOTIDE SEQUENCE [LARGE SCALE GENOMIC DNA]</scope>
    <source>
        <strain evidence="1 2">NC19</strain>
    </source>
</reference>
<dbReference type="PATRIC" id="fig|1004151.3.peg.3286"/>